<evidence type="ECO:0000313" key="8">
    <source>
        <dbReference type="Proteomes" id="UP000473325"/>
    </source>
</evidence>
<feature type="transmembrane region" description="Helical" evidence="6">
    <location>
        <begin position="273"/>
        <end position="292"/>
    </location>
</feature>
<dbReference type="AlphaFoldDB" id="A0A6L7F2C8"/>
<keyword evidence="2" id="KW-1003">Cell membrane</keyword>
<sequence>MKRTLSFRSGRETALVVAGTGLIAACYGLVRLAYGLFLPDVQASTGLGSSAAGHVSSGASLAYCVGALTGTTARTRARLLVVVALATAAFGCGGMALAQGPALFAASAVLASIAAGVASPALVEIVARNVDATAAPRAQAVVNSGTGPGLVAAGLLALVLLPDWRTGVVVGGAVTALAAVAVLVLDRAPVVRRQEGPAGPGGARWLGALVAPALGALLLGTASAVVWTFGRTRLEEAGASSTASTWAWIALGLGGALTVATAALVARTDPARAWLGCVLTVAAATAVLGTAADRTAAAVGACLVFGWGFVAATSTLIAWTGVLAPERVAAGTSLLFVVLVLGQAIGSSAAGELASRAGLATAFVAMAAVGVAAAAVGWRPPGLSRSVQRRPRAPAPEGSG</sequence>
<dbReference type="EMBL" id="WUEK01000004">
    <property type="protein sequence ID" value="MXG89494.1"/>
    <property type="molecule type" value="Genomic_DNA"/>
</dbReference>
<feature type="transmembrane region" description="Helical" evidence="6">
    <location>
        <begin position="205"/>
        <end position="226"/>
    </location>
</feature>
<dbReference type="Pfam" id="PF07690">
    <property type="entry name" value="MFS_1"/>
    <property type="match status" value="1"/>
</dbReference>
<comment type="subcellular location">
    <subcellularLocation>
        <location evidence="1">Cell membrane</location>
        <topology evidence="1">Multi-pass membrane protein</topology>
    </subcellularLocation>
</comment>
<reference evidence="7 8" key="1">
    <citation type="submission" date="2019-12" db="EMBL/GenBank/DDBJ databases">
        <authorList>
            <person name="Kun Z."/>
        </authorList>
    </citation>
    <scope>NUCLEOTIDE SEQUENCE [LARGE SCALE GENOMIC DNA]</scope>
    <source>
        <strain evidence="7 8">YIM 123512</strain>
    </source>
</reference>
<accession>A0A6L7F2C8</accession>
<feature type="transmembrane region" description="Helical" evidence="6">
    <location>
        <begin position="328"/>
        <end position="345"/>
    </location>
</feature>
<proteinExistence type="predicted"/>
<protein>
    <submittedName>
        <fullName evidence="7">YbfB/YjiJ family MFS transporter</fullName>
    </submittedName>
</protein>
<evidence type="ECO:0000256" key="2">
    <source>
        <dbReference type="ARBA" id="ARBA00022475"/>
    </source>
</evidence>
<evidence type="ECO:0000313" key="7">
    <source>
        <dbReference type="EMBL" id="MXG89494.1"/>
    </source>
</evidence>
<feature type="transmembrane region" description="Helical" evidence="6">
    <location>
        <begin position="104"/>
        <end position="127"/>
    </location>
</feature>
<organism evidence="7 8">
    <name type="scientific">Nocardioides flavescens</name>
    <dbReference type="NCBI Taxonomy" id="2691959"/>
    <lineage>
        <taxon>Bacteria</taxon>
        <taxon>Bacillati</taxon>
        <taxon>Actinomycetota</taxon>
        <taxon>Actinomycetes</taxon>
        <taxon>Propionibacteriales</taxon>
        <taxon>Nocardioidaceae</taxon>
        <taxon>Nocardioides</taxon>
    </lineage>
</organism>
<dbReference type="PANTHER" id="PTHR43124:SF3">
    <property type="entry name" value="CHLORAMPHENICOL EFFLUX PUMP RV0191"/>
    <property type="match status" value="1"/>
</dbReference>
<evidence type="ECO:0000256" key="6">
    <source>
        <dbReference type="SAM" id="Phobius"/>
    </source>
</evidence>
<dbReference type="Gene3D" id="1.20.1250.20">
    <property type="entry name" value="MFS general substrate transporter like domains"/>
    <property type="match status" value="1"/>
</dbReference>
<dbReference type="GO" id="GO:0022857">
    <property type="term" value="F:transmembrane transporter activity"/>
    <property type="evidence" value="ECO:0007669"/>
    <property type="project" value="InterPro"/>
</dbReference>
<gene>
    <name evidence="7" type="ORF">GRQ65_08010</name>
</gene>
<feature type="transmembrane region" description="Helical" evidence="6">
    <location>
        <begin position="139"/>
        <end position="161"/>
    </location>
</feature>
<feature type="transmembrane region" description="Helical" evidence="6">
    <location>
        <begin position="12"/>
        <end position="34"/>
    </location>
</feature>
<feature type="transmembrane region" description="Helical" evidence="6">
    <location>
        <begin position="167"/>
        <end position="185"/>
    </location>
</feature>
<keyword evidence="4 6" id="KW-1133">Transmembrane helix</keyword>
<feature type="transmembrane region" description="Helical" evidence="6">
    <location>
        <begin position="246"/>
        <end position="266"/>
    </location>
</feature>
<feature type="transmembrane region" description="Helical" evidence="6">
    <location>
        <begin position="357"/>
        <end position="378"/>
    </location>
</feature>
<dbReference type="InterPro" id="IPR036259">
    <property type="entry name" value="MFS_trans_sf"/>
</dbReference>
<comment type="caution">
    <text evidence="7">The sequence shown here is derived from an EMBL/GenBank/DDBJ whole genome shotgun (WGS) entry which is preliminary data.</text>
</comment>
<dbReference type="InterPro" id="IPR011701">
    <property type="entry name" value="MFS"/>
</dbReference>
<evidence type="ECO:0000256" key="4">
    <source>
        <dbReference type="ARBA" id="ARBA00022989"/>
    </source>
</evidence>
<feature type="transmembrane region" description="Helical" evidence="6">
    <location>
        <begin position="46"/>
        <end position="65"/>
    </location>
</feature>
<dbReference type="Proteomes" id="UP000473325">
    <property type="component" value="Unassembled WGS sequence"/>
</dbReference>
<keyword evidence="5 6" id="KW-0472">Membrane</keyword>
<dbReference type="PROSITE" id="PS51257">
    <property type="entry name" value="PROKAR_LIPOPROTEIN"/>
    <property type="match status" value="1"/>
</dbReference>
<name>A0A6L7F2C8_9ACTN</name>
<evidence type="ECO:0000256" key="5">
    <source>
        <dbReference type="ARBA" id="ARBA00023136"/>
    </source>
</evidence>
<dbReference type="SUPFAM" id="SSF103473">
    <property type="entry name" value="MFS general substrate transporter"/>
    <property type="match status" value="1"/>
</dbReference>
<keyword evidence="8" id="KW-1185">Reference proteome</keyword>
<feature type="transmembrane region" description="Helical" evidence="6">
    <location>
        <begin position="77"/>
        <end position="98"/>
    </location>
</feature>
<evidence type="ECO:0000256" key="3">
    <source>
        <dbReference type="ARBA" id="ARBA00022692"/>
    </source>
</evidence>
<dbReference type="GO" id="GO:0005886">
    <property type="term" value="C:plasma membrane"/>
    <property type="evidence" value="ECO:0007669"/>
    <property type="project" value="UniProtKB-SubCell"/>
</dbReference>
<feature type="transmembrane region" description="Helical" evidence="6">
    <location>
        <begin position="298"/>
        <end position="321"/>
    </location>
</feature>
<keyword evidence="3 6" id="KW-0812">Transmembrane</keyword>
<dbReference type="RefSeq" id="WP_160876988.1">
    <property type="nucleotide sequence ID" value="NZ_WUEK01000004.1"/>
</dbReference>
<evidence type="ECO:0000256" key="1">
    <source>
        <dbReference type="ARBA" id="ARBA00004651"/>
    </source>
</evidence>
<dbReference type="PANTHER" id="PTHR43124">
    <property type="entry name" value="PURINE EFFLUX PUMP PBUE"/>
    <property type="match status" value="1"/>
</dbReference>
<dbReference type="InterPro" id="IPR050189">
    <property type="entry name" value="MFS_Efflux_Transporters"/>
</dbReference>